<name>X1D0E7_9ZZZZ</name>
<protein>
    <submittedName>
        <fullName evidence="1">Uncharacterized protein</fullName>
    </submittedName>
</protein>
<reference evidence="1" key="1">
    <citation type="journal article" date="2014" name="Front. Microbiol.">
        <title>High frequency of phylogenetically diverse reductive dehalogenase-homologous genes in deep subseafloor sedimentary metagenomes.</title>
        <authorList>
            <person name="Kawai M."/>
            <person name="Futagami T."/>
            <person name="Toyoda A."/>
            <person name="Takaki Y."/>
            <person name="Nishi S."/>
            <person name="Hori S."/>
            <person name="Arai W."/>
            <person name="Tsubouchi T."/>
            <person name="Morono Y."/>
            <person name="Uchiyama I."/>
            <person name="Ito T."/>
            <person name="Fujiyama A."/>
            <person name="Inagaki F."/>
            <person name="Takami H."/>
        </authorList>
    </citation>
    <scope>NUCLEOTIDE SEQUENCE</scope>
    <source>
        <strain evidence="1">Expedition CK06-06</strain>
    </source>
</reference>
<evidence type="ECO:0000313" key="1">
    <source>
        <dbReference type="EMBL" id="GAG98572.1"/>
    </source>
</evidence>
<sequence length="81" mass="9908">MAKNRAKEFIGNCVKNPFNYINILAEIVDKAKEITKKTFLKYCIITDKQKSKMKEYPNDYTFWKNRNIYFYRHSGIEYFYE</sequence>
<dbReference type="EMBL" id="BART01023937">
    <property type="protein sequence ID" value="GAG98572.1"/>
    <property type="molecule type" value="Genomic_DNA"/>
</dbReference>
<accession>X1D0E7</accession>
<proteinExistence type="predicted"/>
<gene>
    <name evidence="1" type="ORF">S01H4_43394</name>
</gene>
<comment type="caution">
    <text evidence="1">The sequence shown here is derived from an EMBL/GenBank/DDBJ whole genome shotgun (WGS) entry which is preliminary data.</text>
</comment>
<dbReference type="AlphaFoldDB" id="X1D0E7"/>
<organism evidence="1">
    <name type="scientific">marine sediment metagenome</name>
    <dbReference type="NCBI Taxonomy" id="412755"/>
    <lineage>
        <taxon>unclassified sequences</taxon>
        <taxon>metagenomes</taxon>
        <taxon>ecological metagenomes</taxon>
    </lineage>
</organism>